<comment type="cofactor">
    <cofactor evidence="5">
        <name>adenosylcob(III)alamin</name>
        <dbReference type="ChEBI" id="CHEBI:18408"/>
    </cofactor>
    <text evidence="5">Binds between the large and small subunits.</text>
</comment>
<dbReference type="HAMAP" id="MF_00601">
    <property type="entry name" value="EutC"/>
    <property type="match status" value="1"/>
</dbReference>
<dbReference type="GO" id="GO:0031419">
    <property type="term" value="F:cobalamin binding"/>
    <property type="evidence" value="ECO:0007669"/>
    <property type="project" value="UniProtKB-UniRule"/>
</dbReference>
<protein>
    <recommendedName>
        <fullName evidence="5">Ethanolamine ammonia-lyase small subunit</fullName>
        <shortName evidence="5">EAL small subunit</shortName>
        <ecNumber evidence="5">4.3.1.7</ecNumber>
    </recommendedName>
</protein>
<name>A0A6N8CRE9_9BACI</name>
<dbReference type="PANTHER" id="PTHR39330:SF1">
    <property type="entry name" value="ETHANOLAMINE AMMONIA-LYASE SMALL SUBUNIT"/>
    <property type="match status" value="1"/>
</dbReference>
<dbReference type="OrthoDB" id="114248at2"/>
<dbReference type="PIRSF" id="PIRSF018982">
    <property type="entry name" value="EutC"/>
    <property type="match status" value="1"/>
</dbReference>
<dbReference type="PANTHER" id="PTHR39330">
    <property type="entry name" value="ETHANOLAMINE AMMONIA-LYASE LIGHT CHAIN"/>
    <property type="match status" value="1"/>
</dbReference>
<dbReference type="InterPro" id="IPR042251">
    <property type="entry name" value="EutC_C"/>
</dbReference>
<comment type="pathway">
    <text evidence="5">Amine and polyamine degradation; ethanolamine degradation.</text>
</comment>
<comment type="subunit">
    <text evidence="5">The basic unit is a heterodimer which dimerizes to form tetramers. The heterotetramers trimerize; 6 large subunits form a core ring with 6 small subunits projecting outwards.</text>
</comment>
<comment type="function">
    <text evidence="5">Catalyzes the deamination of various vicinal amino-alcohols to oxo compounds. Allows this organism to utilize ethanolamine as the sole source of nitrogen and carbon in the presence of external vitamin B12.</text>
</comment>
<dbReference type="GO" id="GO:0006520">
    <property type="term" value="P:amino acid metabolic process"/>
    <property type="evidence" value="ECO:0007669"/>
    <property type="project" value="InterPro"/>
</dbReference>
<dbReference type="RefSeq" id="WP_141191357.1">
    <property type="nucleotide sequence ID" value="NZ_WNHB01000021.1"/>
</dbReference>
<dbReference type="GO" id="GO:0009350">
    <property type="term" value="C:ethanolamine ammonia-lyase complex"/>
    <property type="evidence" value="ECO:0007669"/>
    <property type="project" value="UniProtKB-UniRule"/>
</dbReference>
<evidence type="ECO:0000256" key="1">
    <source>
        <dbReference type="ARBA" id="ARBA00022628"/>
    </source>
</evidence>
<dbReference type="GO" id="GO:0008851">
    <property type="term" value="F:ethanolamine ammonia-lyase activity"/>
    <property type="evidence" value="ECO:0007669"/>
    <property type="project" value="UniProtKB-UniRule"/>
</dbReference>
<dbReference type="NCBIfam" id="NF003971">
    <property type="entry name" value="PRK05465.1"/>
    <property type="match status" value="1"/>
</dbReference>
<dbReference type="EC" id="4.3.1.7" evidence="5"/>
<dbReference type="EMBL" id="WNHB01000021">
    <property type="protein sequence ID" value="MTT32819.1"/>
    <property type="molecule type" value="Genomic_DNA"/>
</dbReference>
<keyword evidence="2 5" id="KW-0456">Lyase</keyword>
<dbReference type="InterPro" id="IPR042255">
    <property type="entry name" value="EutC_N"/>
</dbReference>
<accession>A0A6N8CRE9</accession>
<dbReference type="Gene3D" id="3.40.50.11240">
    <property type="entry name" value="Ethanolamine ammonia-lyase light chain (EutC)"/>
    <property type="match status" value="1"/>
</dbReference>
<comment type="caution">
    <text evidence="6">The sequence shown here is derived from an EMBL/GenBank/DDBJ whole genome shotgun (WGS) entry which is preliminary data.</text>
</comment>
<feature type="binding site" evidence="5">
    <location>
        <position position="151"/>
    </location>
    <ligand>
        <name>adenosylcob(III)alamin</name>
        <dbReference type="ChEBI" id="CHEBI:18408"/>
    </ligand>
</feature>
<comment type="subcellular location">
    <subcellularLocation>
        <location evidence="5">Bacterial microcompartment</location>
    </subcellularLocation>
</comment>
<gene>
    <name evidence="5 6" type="primary">eutC</name>
    <name evidence="6" type="ORF">GMB86_12455</name>
</gene>
<sequence>MIELTDNKLALEQLIQSTPARIGVGCSGTRPKTEIMLKLRMDHAMAVDSVYGDIPKAFFEEFHFPIVQTPCQSKEMYLKRPDLGRKLTSEGESFIREHCKKKPQVQIVISNGLSSKAIESNIRDVYPALLDSLESYGLSSGTTFYVQNGRVACMDVIGEILEPDVLVMLIGERPGLVSADSMSAYMCYKPRIGTIESNRNVISNIHRGGTQPIEAGAQIGAVLRAMLDQKTSGTRLVI</sequence>
<comment type="similarity">
    <text evidence="5">Belongs to the EutC family.</text>
</comment>
<keyword evidence="7" id="KW-1185">Reference proteome</keyword>
<keyword evidence="1 5" id="KW-0846">Cobalamin</keyword>
<dbReference type="GO" id="GO:0031471">
    <property type="term" value="C:ethanolamine degradation polyhedral organelle"/>
    <property type="evidence" value="ECO:0007669"/>
    <property type="project" value="UniProtKB-UniRule"/>
</dbReference>
<dbReference type="Gene3D" id="1.10.30.40">
    <property type="entry name" value="Ethanolamine ammonia-lyase light chain (EutC), N-terminal domain"/>
    <property type="match status" value="1"/>
</dbReference>
<keyword evidence="4 5" id="KW-1283">Bacterial microcompartment</keyword>
<evidence type="ECO:0000313" key="6">
    <source>
        <dbReference type="EMBL" id="MTT32819.1"/>
    </source>
</evidence>
<dbReference type="Proteomes" id="UP000440978">
    <property type="component" value="Unassembled WGS sequence"/>
</dbReference>
<reference evidence="6 7" key="1">
    <citation type="submission" date="2019-11" db="EMBL/GenBank/DDBJ databases">
        <title>Terrilactibacillus tamarindus sp. nov. BCM23-1 isolated from bark of Tamarindus indica.</title>
        <authorList>
            <person name="Kingkaew E."/>
            <person name="Tanasupawat S."/>
        </authorList>
    </citation>
    <scope>NUCLEOTIDE SEQUENCE [LARGE SCALE GENOMIC DNA]</scope>
    <source>
        <strain evidence="6 7">BCM23-1</strain>
    </source>
</reference>
<comment type="catalytic activity">
    <reaction evidence="5">
        <text>ethanolamine = acetaldehyde + NH4(+)</text>
        <dbReference type="Rhea" id="RHEA:15313"/>
        <dbReference type="ChEBI" id="CHEBI:15343"/>
        <dbReference type="ChEBI" id="CHEBI:28938"/>
        <dbReference type="ChEBI" id="CHEBI:57603"/>
        <dbReference type="EC" id="4.3.1.7"/>
    </reaction>
</comment>
<evidence type="ECO:0000256" key="3">
    <source>
        <dbReference type="ARBA" id="ARBA00023285"/>
    </source>
</evidence>
<evidence type="ECO:0000256" key="4">
    <source>
        <dbReference type="ARBA" id="ARBA00024446"/>
    </source>
</evidence>
<proteinExistence type="inferred from homology"/>
<feature type="binding site" evidence="5">
    <location>
        <position position="172"/>
    </location>
    <ligand>
        <name>adenosylcob(III)alamin</name>
        <dbReference type="ChEBI" id="CHEBI:18408"/>
    </ligand>
</feature>
<evidence type="ECO:0000256" key="5">
    <source>
        <dbReference type="HAMAP-Rule" id="MF_00601"/>
    </source>
</evidence>
<keyword evidence="3 5" id="KW-0170">Cobalt</keyword>
<dbReference type="AlphaFoldDB" id="A0A6N8CRE9"/>
<dbReference type="GO" id="GO:0046336">
    <property type="term" value="P:ethanolamine catabolic process"/>
    <property type="evidence" value="ECO:0007669"/>
    <property type="project" value="UniProtKB-UniRule"/>
</dbReference>
<evidence type="ECO:0000313" key="7">
    <source>
        <dbReference type="Proteomes" id="UP000440978"/>
    </source>
</evidence>
<dbReference type="Pfam" id="PF05985">
    <property type="entry name" value="EutC"/>
    <property type="match status" value="1"/>
</dbReference>
<evidence type="ECO:0000256" key="2">
    <source>
        <dbReference type="ARBA" id="ARBA00023239"/>
    </source>
</evidence>
<organism evidence="6 7">
    <name type="scientific">Terrilactibacillus tamarindi</name>
    <dbReference type="NCBI Taxonomy" id="2599694"/>
    <lineage>
        <taxon>Bacteria</taxon>
        <taxon>Bacillati</taxon>
        <taxon>Bacillota</taxon>
        <taxon>Bacilli</taxon>
        <taxon>Bacillales</taxon>
        <taxon>Bacillaceae</taxon>
        <taxon>Terrilactibacillus</taxon>
    </lineage>
</organism>
<dbReference type="InterPro" id="IPR009246">
    <property type="entry name" value="EutC"/>
</dbReference>
<dbReference type="UniPathway" id="UPA00560"/>